<dbReference type="Proteomes" id="UP000276901">
    <property type="component" value="Unassembled WGS sequence"/>
</dbReference>
<dbReference type="EMBL" id="RKQT01000005">
    <property type="protein sequence ID" value="RPE91176.1"/>
    <property type="molecule type" value="Genomic_DNA"/>
</dbReference>
<evidence type="ECO:0000313" key="2">
    <source>
        <dbReference type="EMBL" id="QIM64685.1"/>
    </source>
</evidence>
<dbReference type="RefSeq" id="WP_123957484.1">
    <property type="nucleotide sequence ID" value="NZ_CP015029.1"/>
</dbReference>
<dbReference type="PANTHER" id="PTHR39173">
    <property type="entry name" value="ACETYLTRANSFERASE"/>
    <property type="match status" value="1"/>
</dbReference>
<evidence type="ECO:0000313" key="3">
    <source>
        <dbReference type="EMBL" id="RPE91176.1"/>
    </source>
</evidence>
<dbReference type="GO" id="GO:0016747">
    <property type="term" value="F:acyltransferase activity, transferring groups other than amino-acyl groups"/>
    <property type="evidence" value="ECO:0007669"/>
    <property type="project" value="InterPro"/>
</dbReference>
<dbReference type="InterPro" id="IPR016181">
    <property type="entry name" value="Acyl_CoA_acyltransferase"/>
</dbReference>
<gene>
    <name evidence="2" type="ORF">A4G17_04170</name>
    <name evidence="3" type="ORF">EDC49_1895</name>
</gene>
<protein>
    <submittedName>
        <fullName evidence="3">Acetyltransferase</fullName>
    </submittedName>
</protein>
<evidence type="ECO:0000259" key="1">
    <source>
        <dbReference type="PROSITE" id="PS51186"/>
    </source>
</evidence>
<name>A0AAE6X4D9_9PAST</name>
<evidence type="ECO:0000313" key="4">
    <source>
        <dbReference type="Proteomes" id="UP000276901"/>
    </source>
</evidence>
<sequence length="175" mass="20157">MQRIKLIKPTEAQFDEILKYKRSFAAKNLRVHGSSNLNGFGDDELDRWLEYLNSPAGTNWFGYNTVEDDTYLAWHSEQNRMVGIINIRYELTEDLFKTGGHIGYSIHPDFWGQGYGTEQLALALQETDKLGLKEILITCDKTNPASAKVIIKNGGVLENEEQDGEKIIQRYWIRR</sequence>
<dbReference type="Pfam" id="PF13302">
    <property type="entry name" value="Acetyltransf_3"/>
    <property type="match status" value="1"/>
</dbReference>
<dbReference type="EMBL" id="CP015029">
    <property type="protein sequence ID" value="QIM64685.1"/>
    <property type="molecule type" value="Genomic_DNA"/>
</dbReference>
<dbReference type="PROSITE" id="PS51186">
    <property type="entry name" value="GNAT"/>
    <property type="match status" value="1"/>
</dbReference>
<dbReference type="KEGG" id="fcl:A4G17_04170"/>
<dbReference type="AlphaFoldDB" id="A0AAE6X4D9"/>
<dbReference type="SUPFAM" id="SSF55729">
    <property type="entry name" value="Acyl-CoA N-acyltransferases (Nat)"/>
    <property type="match status" value="1"/>
</dbReference>
<reference evidence="3 4" key="2">
    <citation type="submission" date="2018-11" db="EMBL/GenBank/DDBJ databases">
        <title>Genomic Encyclopedia of Type Strains, Phase IV (KMG-IV): sequencing the most valuable type-strain genomes for metagenomic binning, comparative biology and taxonomic classification.</title>
        <authorList>
            <person name="Goeker M."/>
        </authorList>
    </citation>
    <scope>NUCLEOTIDE SEQUENCE [LARGE SCALE GENOMIC DNA]</scope>
    <source>
        <strain evidence="3 4">DSM 25797</strain>
    </source>
</reference>
<feature type="domain" description="N-acetyltransferase" evidence="1">
    <location>
        <begin position="35"/>
        <end position="175"/>
    </location>
</feature>
<evidence type="ECO:0000313" key="5">
    <source>
        <dbReference type="Proteomes" id="UP000502287"/>
    </source>
</evidence>
<proteinExistence type="predicted"/>
<dbReference type="InterPro" id="IPR000182">
    <property type="entry name" value="GNAT_dom"/>
</dbReference>
<dbReference type="Proteomes" id="UP000502287">
    <property type="component" value="Chromosome"/>
</dbReference>
<dbReference type="Gene3D" id="3.40.630.30">
    <property type="match status" value="1"/>
</dbReference>
<dbReference type="PANTHER" id="PTHR39173:SF1">
    <property type="entry name" value="ACETYLTRANSFERASE"/>
    <property type="match status" value="1"/>
</dbReference>
<reference evidence="2 5" key="1">
    <citation type="submission" date="2016-03" db="EMBL/GenBank/DDBJ databases">
        <authorList>
            <person name="Hansen M.J."/>
            <person name="Bojesen A.M."/>
            <person name="Planet P."/>
        </authorList>
    </citation>
    <scope>NUCLEOTIDE SEQUENCE [LARGE SCALE GENOMIC DNA]</scope>
    <source>
        <strain evidence="2 5">HPA 21</strain>
    </source>
</reference>
<organism evidence="2 5">
    <name type="scientific">Frederiksenia canicola</name>
    <dbReference type="NCBI Taxonomy" id="123824"/>
    <lineage>
        <taxon>Bacteria</taxon>
        <taxon>Pseudomonadati</taxon>
        <taxon>Pseudomonadota</taxon>
        <taxon>Gammaproteobacteria</taxon>
        <taxon>Pasteurellales</taxon>
        <taxon>Pasteurellaceae</taxon>
        <taxon>Frederiksenia</taxon>
    </lineage>
</organism>
<keyword evidence="4" id="KW-1185">Reference proteome</keyword>
<accession>A0AAE6X4D9</accession>